<dbReference type="SFLD" id="SFLDG01151">
    <property type="entry name" value="Main.2:_Nu-like"/>
    <property type="match status" value="1"/>
</dbReference>
<evidence type="ECO:0000313" key="6">
    <source>
        <dbReference type="EMBL" id="WWD19471.1"/>
    </source>
</evidence>
<dbReference type="PANTHER" id="PTHR44051">
    <property type="entry name" value="GLUTATHIONE S-TRANSFERASE-RELATED"/>
    <property type="match status" value="1"/>
</dbReference>
<dbReference type="SFLD" id="SFLDG00358">
    <property type="entry name" value="Main_(cytGST)"/>
    <property type="match status" value="1"/>
</dbReference>
<dbReference type="SUPFAM" id="SSF52833">
    <property type="entry name" value="Thioredoxin-like"/>
    <property type="match status" value="1"/>
</dbReference>
<dbReference type="PROSITE" id="PS50404">
    <property type="entry name" value="GST_NTER"/>
    <property type="match status" value="1"/>
</dbReference>
<dbReference type="KEGG" id="ksn:43590907"/>
<comment type="similarity">
    <text evidence="1 2">Belongs to the GST superfamily.</text>
</comment>
<dbReference type="InterPro" id="IPR036249">
    <property type="entry name" value="Thioredoxin-like_sf"/>
</dbReference>
<dbReference type="InterPro" id="IPR036282">
    <property type="entry name" value="Glutathione-S-Trfase_C_sf"/>
</dbReference>
<feature type="region of interest" description="Disordered" evidence="3">
    <location>
        <begin position="279"/>
        <end position="314"/>
    </location>
</feature>
<dbReference type="GeneID" id="43590907"/>
<dbReference type="Gene3D" id="3.40.30.10">
    <property type="entry name" value="Glutaredoxin"/>
    <property type="match status" value="1"/>
</dbReference>
<dbReference type="InterPro" id="IPR004045">
    <property type="entry name" value="Glutathione_S-Trfase_N"/>
</dbReference>
<dbReference type="SFLD" id="SFLDS00019">
    <property type="entry name" value="Glutathione_Transferase_(cytos"/>
    <property type="match status" value="1"/>
</dbReference>
<dbReference type="RefSeq" id="XP_031858947.2">
    <property type="nucleotide sequence ID" value="XM_032006744.2"/>
</dbReference>
<dbReference type="InterPro" id="IPR040079">
    <property type="entry name" value="Glutathione_S-Trfase"/>
</dbReference>
<gene>
    <name evidence="6" type="ORF">CI109_103931</name>
</gene>
<evidence type="ECO:0000256" key="3">
    <source>
        <dbReference type="SAM" id="MobiDB-lite"/>
    </source>
</evidence>
<dbReference type="PROSITE" id="PS50405">
    <property type="entry name" value="GST_CTER"/>
    <property type="match status" value="1"/>
</dbReference>
<dbReference type="AlphaFoldDB" id="A0AAJ8LJ44"/>
<name>A0AAJ8LJ44_9TREE</name>
<dbReference type="PANTHER" id="PTHR44051:SF8">
    <property type="entry name" value="GLUTATHIONE S-TRANSFERASE GSTA"/>
    <property type="match status" value="1"/>
</dbReference>
<dbReference type="Pfam" id="PF02798">
    <property type="entry name" value="GST_N"/>
    <property type="match status" value="1"/>
</dbReference>
<evidence type="ECO:0000313" key="7">
    <source>
        <dbReference type="Proteomes" id="UP000322225"/>
    </source>
</evidence>
<feature type="compositionally biased region" description="Basic and acidic residues" evidence="3">
    <location>
        <begin position="290"/>
        <end position="303"/>
    </location>
</feature>
<dbReference type="EMBL" id="CP144057">
    <property type="protein sequence ID" value="WWD19471.1"/>
    <property type="molecule type" value="Genomic_DNA"/>
</dbReference>
<evidence type="ECO:0000256" key="2">
    <source>
        <dbReference type="RuleBase" id="RU003494"/>
    </source>
</evidence>
<proteinExistence type="inferred from homology"/>
<dbReference type="CDD" id="cd10291">
    <property type="entry name" value="GST_C_YfcG_like"/>
    <property type="match status" value="1"/>
</dbReference>
<dbReference type="InterPro" id="IPR010987">
    <property type="entry name" value="Glutathione-S-Trfase_C-like"/>
</dbReference>
<evidence type="ECO:0000259" key="5">
    <source>
        <dbReference type="PROSITE" id="PS50405"/>
    </source>
</evidence>
<dbReference type="Proteomes" id="UP000322225">
    <property type="component" value="Chromosome 7"/>
</dbReference>
<dbReference type="Gene3D" id="1.20.1050.10">
    <property type="match status" value="1"/>
</dbReference>
<keyword evidence="7" id="KW-1185">Reference proteome</keyword>
<evidence type="ECO:0008006" key="8">
    <source>
        <dbReference type="Google" id="ProtNLM"/>
    </source>
</evidence>
<protein>
    <recommendedName>
        <fullName evidence="8">Glutathione S-transferase</fullName>
    </recommendedName>
</protein>
<accession>A0AAJ8LJ44</accession>
<dbReference type="SUPFAM" id="SSF47616">
    <property type="entry name" value="GST C-terminal domain-like"/>
    <property type="match status" value="1"/>
</dbReference>
<evidence type="ECO:0000256" key="1">
    <source>
        <dbReference type="ARBA" id="ARBA00007409"/>
    </source>
</evidence>
<dbReference type="InterPro" id="IPR004046">
    <property type="entry name" value="GST_C"/>
</dbReference>
<feature type="domain" description="GST C-terminal" evidence="5">
    <location>
        <begin position="165"/>
        <end position="293"/>
    </location>
</feature>
<dbReference type="Pfam" id="PF00043">
    <property type="entry name" value="GST_C"/>
    <property type="match status" value="1"/>
</dbReference>
<feature type="domain" description="GST N-terminal" evidence="4">
    <location>
        <begin position="61"/>
        <end position="159"/>
    </location>
</feature>
<organism evidence="6 7">
    <name type="scientific">Kwoniella shandongensis</name>
    <dbReference type="NCBI Taxonomy" id="1734106"/>
    <lineage>
        <taxon>Eukaryota</taxon>
        <taxon>Fungi</taxon>
        <taxon>Dikarya</taxon>
        <taxon>Basidiomycota</taxon>
        <taxon>Agaricomycotina</taxon>
        <taxon>Tremellomycetes</taxon>
        <taxon>Tremellales</taxon>
        <taxon>Cryptococcaceae</taxon>
        <taxon>Kwoniella</taxon>
    </lineage>
</organism>
<sequence>MLRSTLLPKLARSLTTTTTTTTAAARRHLTSSTPLFSMASSTLPAFKTPESFASVAESDYTPKLHLYTAPTPNGYKPSILLEELHAAYPESKELVYDYSYLSFKDNDQKKPEFLKINPNGRIPALVDDNYTVAGKDGGHKVWESASILLWLVERYDKENKFWFDKPEEKSDALSWIFFAHGGVGPMQGQANHFFRYAPEKIPYGIKRYQDETARLYSVLEDRLSDPSSGGFLVGGKFSVADINVYPWVKIHAWSGVETTPFPAVEKWLETIGARPAVQLGLKTPQGSAPKSKEEEEKIAKDARSWIVPGKQEEK</sequence>
<evidence type="ECO:0000259" key="4">
    <source>
        <dbReference type="PROSITE" id="PS50404"/>
    </source>
</evidence>
<reference evidence="6" key="1">
    <citation type="submission" date="2017-08" db="EMBL/GenBank/DDBJ databases">
        <authorList>
            <person name="Cuomo C."/>
            <person name="Billmyre B."/>
            <person name="Heitman J."/>
        </authorList>
    </citation>
    <scope>NUCLEOTIDE SEQUENCE</scope>
    <source>
        <strain evidence="6">CBS 12478</strain>
    </source>
</reference>
<dbReference type="CDD" id="cd03048">
    <property type="entry name" value="GST_N_Ure2p_like"/>
    <property type="match status" value="1"/>
</dbReference>
<reference evidence="6" key="2">
    <citation type="submission" date="2024-01" db="EMBL/GenBank/DDBJ databases">
        <title>Comparative genomics of Cryptococcus and Kwoniella reveals pathogenesis evolution and contrasting modes of karyotype evolution via chromosome fusion or intercentromeric recombination.</title>
        <authorList>
            <person name="Coelho M.A."/>
            <person name="David-Palma M."/>
            <person name="Shea T."/>
            <person name="Bowers K."/>
            <person name="McGinley-Smith S."/>
            <person name="Mohammad A.W."/>
            <person name="Gnirke A."/>
            <person name="Yurkov A.M."/>
            <person name="Nowrousian M."/>
            <person name="Sun S."/>
            <person name="Cuomo C.A."/>
            <person name="Heitman J."/>
        </authorList>
    </citation>
    <scope>NUCLEOTIDE SEQUENCE</scope>
    <source>
        <strain evidence="6">CBS 12478</strain>
    </source>
</reference>